<sequence>MKKASRRQFKQCVLEPVDRKASCPLPGVPEHFNYGVFFDDDCDYLRHLKSASEFHEKAAY</sequence>
<reference key="2">
    <citation type="submission" date="2011-10" db="EMBL/GenBank/DDBJ databases">
        <title>The genome and transcriptome sequence of Clonorchis sinensis provide insights into the carcinogenic liver fluke.</title>
        <authorList>
            <person name="Wang X."/>
            <person name="Huang Y."/>
            <person name="Chen W."/>
            <person name="Liu H."/>
            <person name="Guo L."/>
            <person name="Chen Y."/>
            <person name="Luo F."/>
            <person name="Zhou W."/>
            <person name="Sun J."/>
            <person name="Mao Q."/>
            <person name="Liang P."/>
            <person name="Zhou C."/>
            <person name="Tian Y."/>
            <person name="Men J."/>
            <person name="Lv X."/>
            <person name="Huang L."/>
            <person name="Zhou J."/>
            <person name="Hu Y."/>
            <person name="Li R."/>
            <person name="Zhang F."/>
            <person name="Lei H."/>
            <person name="Li X."/>
            <person name="Hu X."/>
            <person name="Liang C."/>
            <person name="Xu J."/>
            <person name="Wu Z."/>
            <person name="Yu X."/>
        </authorList>
    </citation>
    <scope>NUCLEOTIDE SEQUENCE</scope>
    <source>
        <strain>Henan</strain>
    </source>
</reference>
<feature type="non-terminal residue" evidence="1">
    <location>
        <position position="60"/>
    </location>
</feature>
<proteinExistence type="predicted"/>
<evidence type="ECO:0000313" key="1">
    <source>
        <dbReference type="EMBL" id="GAA53829.1"/>
    </source>
</evidence>
<dbReference type="Proteomes" id="UP000008909">
    <property type="component" value="Unassembled WGS sequence"/>
</dbReference>
<evidence type="ECO:0000313" key="2">
    <source>
        <dbReference type="Proteomes" id="UP000008909"/>
    </source>
</evidence>
<reference evidence="1" key="1">
    <citation type="journal article" date="2011" name="Genome Biol.">
        <title>The draft genome of the carcinogenic human liver fluke Clonorchis sinensis.</title>
        <authorList>
            <person name="Wang X."/>
            <person name="Chen W."/>
            <person name="Huang Y."/>
            <person name="Sun J."/>
            <person name="Men J."/>
            <person name="Liu H."/>
            <person name="Luo F."/>
            <person name="Guo L."/>
            <person name="Lv X."/>
            <person name="Deng C."/>
            <person name="Zhou C."/>
            <person name="Fan Y."/>
            <person name="Li X."/>
            <person name="Huang L."/>
            <person name="Hu Y."/>
            <person name="Liang C."/>
            <person name="Hu X."/>
            <person name="Xu J."/>
            <person name="Yu X."/>
        </authorList>
    </citation>
    <scope>NUCLEOTIDE SEQUENCE [LARGE SCALE GENOMIC DNA]</scope>
    <source>
        <strain evidence="1">Henan</strain>
    </source>
</reference>
<organism evidence="1 2">
    <name type="scientific">Clonorchis sinensis</name>
    <name type="common">Chinese liver fluke</name>
    <dbReference type="NCBI Taxonomy" id="79923"/>
    <lineage>
        <taxon>Eukaryota</taxon>
        <taxon>Metazoa</taxon>
        <taxon>Spiralia</taxon>
        <taxon>Lophotrochozoa</taxon>
        <taxon>Platyhelminthes</taxon>
        <taxon>Trematoda</taxon>
        <taxon>Digenea</taxon>
        <taxon>Opisthorchiida</taxon>
        <taxon>Opisthorchiata</taxon>
        <taxon>Opisthorchiidae</taxon>
        <taxon>Clonorchis</taxon>
    </lineage>
</organism>
<keyword evidence="2" id="KW-1185">Reference proteome</keyword>
<dbReference type="AlphaFoldDB" id="G7YLJ8"/>
<name>G7YLJ8_CLOSI</name>
<dbReference type="EMBL" id="DF143605">
    <property type="protein sequence ID" value="GAA53829.1"/>
    <property type="molecule type" value="Genomic_DNA"/>
</dbReference>
<accession>G7YLJ8</accession>
<protein>
    <submittedName>
        <fullName evidence="1">Protein LTV1</fullName>
    </submittedName>
</protein>
<gene>
    <name evidence="1" type="ORF">CLF_111243</name>
</gene>